<keyword evidence="2" id="KW-1185">Reference proteome</keyword>
<protein>
    <submittedName>
        <fullName evidence="1">Uncharacterized protein</fullName>
    </submittedName>
</protein>
<evidence type="ECO:0000313" key="2">
    <source>
        <dbReference type="Proteomes" id="UP000541444"/>
    </source>
</evidence>
<accession>A0A7J7MD79</accession>
<dbReference type="EMBL" id="JACGCM010001615">
    <property type="protein sequence ID" value="KAF6152708.1"/>
    <property type="molecule type" value="Genomic_DNA"/>
</dbReference>
<dbReference type="AlphaFoldDB" id="A0A7J7MD79"/>
<evidence type="ECO:0000313" key="1">
    <source>
        <dbReference type="EMBL" id="KAF6152708.1"/>
    </source>
</evidence>
<comment type="caution">
    <text evidence="1">The sequence shown here is derived from an EMBL/GenBank/DDBJ whole genome shotgun (WGS) entry which is preliminary data.</text>
</comment>
<proteinExistence type="predicted"/>
<dbReference type="OrthoDB" id="76215at2759"/>
<dbReference type="Proteomes" id="UP000541444">
    <property type="component" value="Unassembled WGS sequence"/>
</dbReference>
<gene>
    <name evidence="1" type="ORF">GIB67_021368</name>
</gene>
<name>A0A7J7MD79_9MAGN</name>
<organism evidence="1 2">
    <name type="scientific">Kingdonia uniflora</name>
    <dbReference type="NCBI Taxonomy" id="39325"/>
    <lineage>
        <taxon>Eukaryota</taxon>
        <taxon>Viridiplantae</taxon>
        <taxon>Streptophyta</taxon>
        <taxon>Embryophyta</taxon>
        <taxon>Tracheophyta</taxon>
        <taxon>Spermatophyta</taxon>
        <taxon>Magnoliopsida</taxon>
        <taxon>Ranunculales</taxon>
        <taxon>Circaeasteraceae</taxon>
        <taxon>Kingdonia</taxon>
    </lineage>
</organism>
<reference evidence="1 2" key="1">
    <citation type="journal article" date="2020" name="IScience">
        <title>Genome Sequencing of the Endangered Kingdonia uniflora (Circaeasteraceae, Ranunculales) Reveals Potential Mechanisms of Evolutionary Specialization.</title>
        <authorList>
            <person name="Sun Y."/>
            <person name="Deng T."/>
            <person name="Zhang A."/>
            <person name="Moore M.J."/>
            <person name="Landis J.B."/>
            <person name="Lin N."/>
            <person name="Zhang H."/>
            <person name="Zhang X."/>
            <person name="Huang J."/>
            <person name="Zhang X."/>
            <person name="Sun H."/>
            <person name="Wang H."/>
        </authorList>
    </citation>
    <scope>NUCLEOTIDE SEQUENCE [LARGE SCALE GENOMIC DNA]</scope>
    <source>
        <strain evidence="1">TB1705</strain>
        <tissue evidence="1">Leaf</tissue>
    </source>
</reference>
<sequence>MGEERLMMSCCSGSGVGEESFERDGFSVIWESLIQSFVGEFYSRTLMPFNRDYHFVFDHVKDYGSWSKLNMRLTLMLNSEAKKYKTAHLQHRDLLEKLFDGLSATGDFAWSSGMGSAPFTQ</sequence>